<dbReference type="GO" id="GO:0004222">
    <property type="term" value="F:metalloendopeptidase activity"/>
    <property type="evidence" value="ECO:0007669"/>
    <property type="project" value="TreeGrafter"/>
</dbReference>
<keyword evidence="1" id="KW-0732">Signal</keyword>
<protein>
    <submittedName>
        <fullName evidence="3">M23 family peptidase</fullName>
    </submittedName>
</protein>
<proteinExistence type="predicted"/>
<dbReference type="EMBL" id="DSAC01000110">
    <property type="protein sequence ID" value="HHO74717.1"/>
    <property type="molecule type" value="Genomic_DNA"/>
</dbReference>
<evidence type="ECO:0000313" key="3">
    <source>
        <dbReference type="EMBL" id="HHO74717.1"/>
    </source>
</evidence>
<sequence>MRYRYRRYSYRRSKRLLFLKLIRRLAVLSLLFLSLYALFLSLGGKPQLEGLESLKFIPAEGEYNLKVKNGKIKSAKLYVEQDGKGYKVFEESFPEGTDSLKISINAKALGIKEGDAKVKLWVSAGFLREREYTIDAKVDLTPPSLEILSYPASLREGSVGVLKVKSNGTEVSLEWDGKKASMTSISPEVYFALFPAPLDAESIDLRITAKDQAGNSVQKTLRIAIKRANFKKERIELTDDFINLAIYPLLGEQAKGLDPVSAFKMVNEEWRKRDVNKLSEITQKSEPVKLWKGAFLQLPNSKVLSTYGIERFYYYKGQQVSQSRHMGYDFASVERAPVPASNDGVVVFVGTLGIYGNVVLIDHGLGLFSLYGHLSESSVKEGQYVKKGDIIGRTGRTGLALGDHLHFGILVHGQEVDPIYWLDPKWLKANIDIALEK</sequence>
<dbReference type="Pfam" id="PF01551">
    <property type="entry name" value="Peptidase_M23"/>
    <property type="match status" value="1"/>
</dbReference>
<dbReference type="InterPro" id="IPR050570">
    <property type="entry name" value="Cell_wall_metabolism_enzyme"/>
</dbReference>
<reference evidence="3" key="1">
    <citation type="journal article" date="2020" name="mSystems">
        <title>Genome- and Community-Level Interaction Insights into Carbon Utilization and Element Cycling Functions of Hydrothermarchaeota in Hydrothermal Sediment.</title>
        <authorList>
            <person name="Zhou Z."/>
            <person name="Liu Y."/>
            <person name="Xu W."/>
            <person name="Pan J."/>
            <person name="Luo Z.H."/>
            <person name="Li M."/>
        </authorList>
    </citation>
    <scope>NUCLEOTIDE SEQUENCE [LARGE SCALE GENOMIC DNA]</scope>
    <source>
        <strain evidence="3">SpSt-114</strain>
    </source>
</reference>
<evidence type="ECO:0000259" key="2">
    <source>
        <dbReference type="Pfam" id="PF01551"/>
    </source>
</evidence>
<dbReference type="InterPro" id="IPR011055">
    <property type="entry name" value="Dup_hybrid_motif"/>
</dbReference>
<dbReference type="PANTHER" id="PTHR21666">
    <property type="entry name" value="PEPTIDASE-RELATED"/>
    <property type="match status" value="1"/>
</dbReference>
<dbReference type="CDD" id="cd12797">
    <property type="entry name" value="M23_peptidase"/>
    <property type="match status" value="1"/>
</dbReference>
<feature type="domain" description="M23ase beta-sheet core" evidence="2">
    <location>
        <begin position="324"/>
        <end position="418"/>
    </location>
</feature>
<dbReference type="PANTHER" id="PTHR21666:SF289">
    <property type="entry name" value="L-ALA--D-GLU ENDOPEPTIDASE"/>
    <property type="match status" value="1"/>
</dbReference>
<accession>A0A7C5X464</accession>
<dbReference type="Gene3D" id="2.70.70.10">
    <property type="entry name" value="Glucose Permease (Domain IIA)"/>
    <property type="match status" value="1"/>
</dbReference>
<name>A0A7C5X464_9AQUI</name>
<organism evidence="3">
    <name type="scientific">Thermocrinis ruber</name>
    <dbReference type="NCBI Taxonomy" id="75906"/>
    <lineage>
        <taxon>Bacteria</taxon>
        <taxon>Pseudomonadati</taxon>
        <taxon>Aquificota</taxon>
        <taxon>Aquificia</taxon>
        <taxon>Aquificales</taxon>
        <taxon>Aquificaceae</taxon>
        <taxon>Thermocrinis</taxon>
    </lineage>
</organism>
<comment type="caution">
    <text evidence="3">The sequence shown here is derived from an EMBL/GenBank/DDBJ whole genome shotgun (WGS) entry which is preliminary data.</text>
</comment>
<gene>
    <name evidence="3" type="ORF">ENN04_08850</name>
</gene>
<dbReference type="SUPFAM" id="SSF51261">
    <property type="entry name" value="Duplicated hybrid motif"/>
    <property type="match status" value="1"/>
</dbReference>
<evidence type="ECO:0000256" key="1">
    <source>
        <dbReference type="ARBA" id="ARBA00022729"/>
    </source>
</evidence>
<dbReference type="AlphaFoldDB" id="A0A7C5X464"/>
<dbReference type="InterPro" id="IPR016047">
    <property type="entry name" value="M23ase_b-sheet_dom"/>
</dbReference>